<sequence length="50" mass="5964">MSKKYQVRDVKPEDNVLNASDSEPKTVIYRERQPRLVVAPSIGYYRGWHW</sequence>
<dbReference type="EMBL" id="AEJM01000036">
    <property type="protein sequence ID" value="EGY33208.1"/>
    <property type="molecule type" value="Genomic_DNA"/>
</dbReference>
<proteinExistence type="predicted"/>
<name>G4AA96_AGGAC</name>
<dbReference type="PATRIC" id="fig|907488.3.peg.1739"/>
<accession>G4AA96</accession>
<keyword evidence="1" id="KW-0449">Lipoprotein</keyword>
<dbReference type="Proteomes" id="UP000005508">
    <property type="component" value="Unassembled WGS sequence"/>
</dbReference>
<protein>
    <submittedName>
        <fullName evidence="1">Lipoprotein, putative</fullName>
    </submittedName>
</protein>
<organism evidence="1 2">
    <name type="scientific">Aggregatibacter actinomycetemcomitans serotype e str. SC1083</name>
    <dbReference type="NCBI Taxonomy" id="907488"/>
    <lineage>
        <taxon>Bacteria</taxon>
        <taxon>Pseudomonadati</taxon>
        <taxon>Pseudomonadota</taxon>
        <taxon>Gammaproteobacteria</taxon>
        <taxon>Pasteurellales</taxon>
        <taxon>Pasteurellaceae</taxon>
        <taxon>Aggregatibacter</taxon>
    </lineage>
</organism>
<gene>
    <name evidence="1" type="ORF">SC1083_1769</name>
</gene>
<comment type="caution">
    <text evidence="1">The sequence shown here is derived from an EMBL/GenBank/DDBJ whole genome shotgun (WGS) entry which is preliminary data.</text>
</comment>
<dbReference type="AlphaFoldDB" id="G4AA96"/>
<evidence type="ECO:0000313" key="1">
    <source>
        <dbReference type="EMBL" id="EGY33208.1"/>
    </source>
</evidence>
<evidence type="ECO:0000313" key="2">
    <source>
        <dbReference type="Proteomes" id="UP000005508"/>
    </source>
</evidence>
<reference evidence="1 2" key="1">
    <citation type="submission" date="2010-10" db="EMBL/GenBank/DDBJ databases">
        <authorList>
            <person name="Chen C."/>
            <person name="Kittichotirat W."/>
            <person name="Asikainen S."/>
            <person name="Bumgarner R."/>
        </authorList>
    </citation>
    <scope>NUCLEOTIDE SEQUENCE [LARGE SCALE GENOMIC DNA]</scope>
    <source>
        <strain evidence="1 2">SC1083</strain>
    </source>
</reference>